<dbReference type="EMBL" id="JADIKI010000021">
    <property type="protein sequence ID" value="MFK2853507.1"/>
    <property type="molecule type" value="Genomic_DNA"/>
</dbReference>
<gene>
    <name evidence="6" type="ORF">ISP18_02710</name>
</gene>
<evidence type="ECO:0000256" key="3">
    <source>
        <dbReference type="ARBA" id="ARBA00022989"/>
    </source>
</evidence>
<feature type="transmembrane region" description="Helical" evidence="5">
    <location>
        <begin position="181"/>
        <end position="199"/>
    </location>
</feature>
<evidence type="ECO:0000256" key="4">
    <source>
        <dbReference type="ARBA" id="ARBA00023136"/>
    </source>
</evidence>
<proteinExistence type="predicted"/>
<keyword evidence="2 5" id="KW-0812">Transmembrane</keyword>
<dbReference type="InterPro" id="IPR008217">
    <property type="entry name" value="Ccc1_fam"/>
</dbReference>
<feature type="transmembrane region" description="Helical" evidence="5">
    <location>
        <begin position="20"/>
        <end position="44"/>
    </location>
</feature>
<feature type="transmembrane region" description="Helical" evidence="5">
    <location>
        <begin position="50"/>
        <end position="74"/>
    </location>
</feature>
<feature type="transmembrane region" description="Helical" evidence="5">
    <location>
        <begin position="154"/>
        <end position="175"/>
    </location>
</feature>
<dbReference type="Proteomes" id="UP001620409">
    <property type="component" value="Unassembled WGS sequence"/>
</dbReference>
<evidence type="ECO:0000313" key="6">
    <source>
        <dbReference type="EMBL" id="MFK2853507.1"/>
    </source>
</evidence>
<comment type="caution">
    <text evidence="6">The sequence shown here is derived from an EMBL/GenBank/DDBJ whole genome shotgun (WGS) entry which is preliminary data.</text>
</comment>
<reference evidence="6 7" key="1">
    <citation type="submission" date="2020-10" db="EMBL/GenBank/DDBJ databases">
        <title>Phylogeny of dyella-like bacteria.</title>
        <authorList>
            <person name="Fu J."/>
        </authorList>
    </citation>
    <scope>NUCLEOTIDE SEQUENCE [LARGE SCALE GENOMIC DNA]</scope>
    <source>
        <strain evidence="6 7">DHG40</strain>
    </source>
</reference>
<dbReference type="RefSeq" id="WP_380016787.1">
    <property type="nucleotide sequence ID" value="NZ_JADIKI010000021.1"/>
</dbReference>
<dbReference type="CDD" id="cd02435">
    <property type="entry name" value="CCC1"/>
    <property type="match status" value="1"/>
</dbReference>
<evidence type="ECO:0000256" key="1">
    <source>
        <dbReference type="ARBA" id="ARBA00004127"/>
    </source>
</evidence>
<comment type="subcellular location">
    <subcellularLocation>
        <location evidence="1">Endomembrane system</location>
        <topology evidence="1">Multi-pass membrane protein</topology>
    </subcellularLocation>
</comment>
<dbReference type="PANTHER" id="PTHR31851">
    <property type="entry name" value="FE(2+)/MN(2+) TRANSPORTER PCL1"/>
    <property type="match status" value="1"/>
</dbReference>
<sequence>MSATHRHPHKERHFAASDTVRDVVLGMADGLTVPFALAAGLSAANVASRVVVVAGVAEIAAGAIAMGLGGYLAARGEIDHYHSERSREFREIRDLQREEEREIVDIFKNYGLDRTACEPILTHFRKDHEAWVDFMMRFELGLETPQPGRALRSAATIGGAYVIGGLVPLAPYMLIAQLKPALQVSIVCTGIALALFGAAKGRFTGMNPWRSALQTVLIGGLASAVAFLLAHWLGAS</sequence>
<protein>
    <submittedName>
        <fullName evidence="6">VIT1/CCC1 transporter family protein</fullName>
    </submittedName>
</protein>
<name>A0ABW8IEA3_9GAMM</name>
<evidence type="ECO:0000313" key="7">
    <source>
        <dbReference type="Proteomes" id="UP001620409"/>
    </source>
</evidence>
<dbReference type="Pfam" id="PF01988">
    <property type="entry name" value="VIT1"/>
    <property type="match status" value="1"/>
</dbReference>
<accession>A0ABW8IEA3</accession>
<keyword evidence="7" id="KW-1185">Reference proteome</keyword>
<organism evidence="6 7">
    <name type="scientific">Dyella humi</name>
    <dbReference type="NCBI Taxonomy" id="1770547"/>
    <lineage>
        <taxon>Bacteria</taxon>
        <taxon>Pseudomonadati</taxon>
        <taxon>Pseudomonadota</taxon>
        <taxon>Gammaproteobacteria</taxon>
        <taxon>Lysobacterales</taxon>
        <taxon>Rhodanobacteraceae</taxon>
        <taxon>Dyella</taxon>
    </lineage>
</organism>
<keyword evidence="4 5" id="KW-0472">Membrane</keyword>
<evidence type="ECO:0000256" key="5">
    <source>
        <dbReference type="SAM" id="Phobius"/>
    </source>
</evidence>
<keyword evidence="3 5" id="KW-1133">Transmembrane helix</keyword>
<feature type="transmembrane region" description="Helical" evidence="5">
    <location>
        <begin position="211"/>
        <end position="233"/>
    </location>
</feature>
<evidence type="ECO:0000256" key="2">
    <source>
        <dbReference type="ARBA" id="ARBA00022692"/>
    </source>
</evidence>